<dbReference type="Pfam" id="PF10595">
    <property type="entry name" value="FAM161A_B"/>
    <property type="match status" value="1"/>
</dbReference>
<keyword evidence="2 3" id="KW-0175">Coiled coil</keyword>
<gene>
    <name evidence="5" type="ORF">HK105_203925</name>
</gene>
<feature type="compositionally biased region" description="Basic and acidic residues" evidence="4">
    <location>
        <begin position="579"/>
        <end position="596"/>
    </location>
</feature>
<feature type="compositionally biased region" description="Low complexity" evidence="4">
    <location>
        <begin position="495"/>
        <end position="508"/>
    </location>
</feature>
<protein>
    <submittedName>
        <fullName evidence="5">Uncharacterized protein</fullName>
    </submittedName>
</protein>
<feature type="region of interest" description="Disordered" evidence="4">
    <location>
        <begin position="487"/>
        <end position="508"/>
    </location>
</feature>
<evidence type="ECO:0000256" key="1">
    <source>
        <dbReference type="ARBA" id="ARBA00006663"/>
    </source>
</evidence>
<proteinExistence type="inferred from homology"/>
<organism evidence="5 6">
    <name type="scientific">Polyrhizophydium stewartii</name>
    <dbReference type="NCBI Taxonomy" id="2732419"/>
    <lineage>
        <taxon>Eukaryota</taxon>
        <taxon>Fungi</taxon>
        <taxon>Fungi incertae sedis</taxon>
        <taxon>Chytridiomycota</taxon>
        <taxon>Chytridiomycota incertae sedis</taxon>
        <taxon>Chytridiomycetes</taxon>
        <taxon>Rhizophydiales</taxon>
        <taxon>Rhizophydiales incertae sedis</taxon>
        <taxon>Polyrhizophydium</taxon>
    </lineage>
</organism>
<dbReference type="Proteomes" id="UP001527925">
    <property type="component" value="Unassembled WGS sequence"/>
</dbReference>
<dbReference type="EMBL" id="JADGIZ020000016">
    <property type="protein sequence ID" value="KAL2916492.1"/>
    <property type="molecule type" value="Genomic_DNA"/>
</dbReference>
<evidence type="ECO:0000313" key="5">
    <source>
        <dbReference type="EMBL" id="KAL2916492.1"/>
    </source>
</evidence>
<feature type="region of interest" description="Disordered" evidence="4">
    <location>
        <begin position="458"/>
        <end position="477"/>
    </location>
</feature>
<evidence type="ECO:0000313" key="6">
    <source>
        <dbReference type="Proteomes" id="UP001527925"/>
    </source>
</evidence>
<dbReference type="InterPro" id="IPR019579">
    <property type="entry name" value="FAM161A/B"/>
</dbReference>
<feature type="region of interest" description="Disordered" evidence="4">
    <location>
        <begin position="571"/>
        <end position="596"/>
    </location>
</feature>
<accession>A0ABR4NAD9</accession>
<dbReference type="InterPro" id="IPR051655">
    <property type="entry name" value="FAM161"/>
</dbReference>
<feature type="region of interest" description="Disordered" evidence="4">
    <location>
        <begin position="17"/>
        <end position="64"/>
    </location>
</feature>
<name>A0ABR4NAD9_9FUNG</name>
<dbReference type="PANTHER" id="PTHR21501:SF1">
    <property type="entry name" value="PROTEIN FAM-161"/>
    <property type="match status" value="1"/>
</dbReference>
<dbReference type="PANTHER" id="PTHR21501">
    <property type="entry name" value="PROTEIN FAM-161"/>
    <property type="match status" value="1"/>
</dbReference>
<evidence type="ECO:0000256" key="3">
    <source>
        <dbReference type="SAM" id="Coils"/>
    </source>
</evidence>
<evidence type="ECO:0000256" key="4">
    <source>
        <dbReference type="SAM" id="MobiDB-lite"/>
    </source>
</evidence>
<reference evidence="5 6" key="1">
    <citation type="submission" date="2023-09" db="EMBL/GenBank/DDBJ databases">
        <title>Pangenome analysis of Batrachochytrium dendrobatidis and related Chytrids.</title>
        <authorList>
            <person name="Yacoub M.N."/>
            <person name="Stajich J.E."/>
            <person name="James T.Y."/>
        </authorList>
    </citation>
    <scope>NUCLEOTIDE SEQUENCE [LARGE SCALE GENOMIC DNA]</scope>
    <source>
        <strain evidence="5 6">JEL0888</strain>
    </source>
</reference>
<evidence type="ECO:0000256" key="2">
    <source>
        <dbReference type="ARBA" id="ARBA00023054"/>
    </source>
</evidence>
<comment type="similarity">
    <text evidence="1">Belongs to the FAM161 family.</text>
</comment>
<sequence length="640" mass="72548">MELAMRGVGCQWAAPRRAWTPSARTKAVSDRGGNAAGDASAGLPELPDKAAASEGGADRAADEPDHEAILGEIDELAARDDMGSQSGDHDTKRLFDSPLYDAGVVRDELVEGLHAAAMSGSPHAYVDAIAISEQRRALAAEAEELRRRFERDLKRSARRAAPKMYGWTSAASACMPELPLPPWLDRVHAEMRRKGSTGPPMLTSSLPIAGALDALDQEDVWHMFCDLHAHEINLEDPHMADGFFNDLRRLMTADDLDGVDPSVLRESYPWLGVEGRKEAHRRLFSHPVGSHDGQSRVYEVLLKKHKRKPGAQSSDAPFQVAMRKSTPTTARKRLDEELAAKEAKLRQELNSKFRATPAPISSLVPKFKYMMQDSLNPLLREALDHAKKQISSDGRPRTPRVTETAILDGKKRRERLIENERAVGLTPEHTFQPRITGHVPDFDALQGQFSRQLELHKQMRGPTKPAPFSGLETHEDARRRRIREQQERYERELKQQAAATKPKPTTLNKKTFNHAETKATHSWKLKVEHLQTQKEAQKLIDEMEEQSRLEQEERKRVFAFKIRARIDKSQARQNAANAEAKRRQHVEDQKRRTEEYRQHIQDMTKRISSRMCLFEQEQVNMARRKAKAELERIMAEAALE</sequence>
<feature type="coiled-coil region" evidence="3">
    <location>
        <begin position="128"/>
        <end position="159"/>
    </location>
</feature>
<keyword evidence="6" id="KW-1185">Reference proteome</keyword>
<comment type="caution">
    <text evidence="5">The sequence shown here is derived from an EMBL/GenBank/DDBJ whole genome shotgun (WGS) entry which is preliminary data.</text>
</comment>